<reference evidence="1 2" key="1">
    <citation type="submission" date="2019-10" db="EMBL/GenBank/DDBJ databases">
        <title>Alcanivorax sp.PA15-N-34 draft genome sequence.</title>
        <authorList>
            <person name="Liao X."/>
            <person name="Shao Z."/>
        </authorList>
    </citation>
    <scope>NUCLEOTIDE SEQUENCE [LARGE SCALE GENOMIC DNA]</scope>
    <source>
        <strain evidence="1 2">PA15-N-34</strain>
    </source>
</reference>
<organism evidence="1 2">
    <name type="scientific">Alcanivorax sediminis</name>
    <dbReference type="NCBI Taxonomy" id="2663008"/>
    <lineage>
        <taxon>Bacteria</taxon>
        <taxon>Pseudomonadati</taxon>
        <taxon>Pseudomonadota</taxon>
        <taxon>Gammaproteobacteria</taxon>
        <taxon>Oceanospirillales</taxon>
        <taxon>Alcanivoracaceae</taxon>
        <taxon>Alcanivorax</taxon>
    </lineage>
</organism>
<dbReference type="RefSeq" id="WP_153501261.1">
    <property type="nucleotide sequence ID" value="NZ_WIRE01000001.1"/>
</dbReference>
<proteinExistence type="predicted"/>
<gene>
    <name evidence="1" type="ORF">GFN93_11725</name>
</gene>
<dbReference type="AlphaFoldDB" id="A0A6N7LUD3"/>
<dbReference type="Proteomes" id="UP000469421">
    <property type="component" value="Unassembled WGS sequence"/>
</dbReference>
<name>A0A6N7LUD3_9GAMM</name>
<accession>A0A6N7LUD3</accession>
<dbReference type="EMBL" id="WIRE01000001">
    <property type="protein sequence ID" value="MQX53922.1"/>
    <property type="molecule type" value="Genomic_DNA"/>
</dbReference>
<comment type="caution">
    <text evidence="1">The sequence shown here is derived from an EMBL/GenBank/DDBJ whole genome shotgun (WGS) entry which is preliminary data.</text>
</comment>
<evidence type="ECO:0000313" key="1">
    <source>
        <dbReference type="EMBL" id="MQX53922.1"/>
    </source>
</evidence>
<keyword evidence="2" id="KW-1185">Reference proteome</keyword>
<sequence>MAYFKPTEQQLESMAKLGLSPKLDATIENCARIAVILDLIIQEAYPDIDLSGDKKGLLGKLIGK</sequence>
<evidence type="ECO:0000313" key="2">
    <source>
        <dbReference type="Proteomes" id="UP000469421"/>
    </source>
</evidence>
<protein>
    <submittedName>
        <fullName evidence="1">Uncharacterized protein</fullName>
    </submittedName>
</protein>